<proteinExistence type="predicted"/>
<dbReference type="OrthoDB" id="4961977at2"/>
<dbReference type="RefSeq" id="WP_013866154.1">
    <property type="nucleotide sequence ID" value="NC_015635.1"/>
</dbReference>
<name>F5XIV5_MICPN</name>
<dbReference type="KEGG" id="mph:MLP_53290"/>
<reference evidence="2 3" key="1">
    <citation type="submission" date="2011-05" db="EMBL/GenBank/DDBJ databases">
        <title>Whole genome sequence of Microlunatus phosphovorus NM-1.</title>
        <authorList>
            <person name="Hosoyama A."/>
            <person name="Sasaki K."/>
            <person name="Harada T."/>
            <person name="Igarashi R."/>
            <person name="Kawakoshi A."/>
            <person name="Sasagawa M."/>
            <person name="Fukada J."/>
            <person name="Nakamura S."/>
            <person name="Katano Y."/>
            <person name="Hanada S."/>
            <person name="Kamagata Y."/>
            <person name="Nakamura N."/>
            <person name="Yamazaki S."/>
            <person name="Fujita N."/>
        </authorList>
    </citation>
    <scope>NUCLEOTIDE SEQUENCE [LARGE SCALE GENOMIC DNA]</scope>
    <source>
        <strain evidence="3">ATCC 700054 / DSM 10555 / JCM 9379 / NBRC 101784 / NCIMB 13414 / VKM Ac-1990 / NM-1</strain>
    </source>
</reference>
<protein>
    <submittedName>
        <fullName evidence="2">Uncharacterized protein</fullName>
    </submittedName>
</protein>
<dbReference type="Proteomes" id="UP000007947">
    <property type="component" value="Chromosome"/>
</dbReference>
<dbReference type="HOGENOM" id="CLU_109790_0_0_11"/>
<dbReference type="EMBL" id="AP012204">
    <property type="protein sequence ID" value="BAK38343.1"/>
    <property type="molecule type" value="Genomic_DNA"/>
</dbReference>
<organism evidence="2 3">
    <name type="scientific">Microlunatus phosphovorus (strain ATCC 700054 / DSM 10555 / JCM 9379 / NBRC 101784 / NCIMB 13414 / VKM Ac-1990 / NM-1)</name>
    <dbReference type="NCBI Taxonomy" id="1032480"/>
    <lineage>
        <taxon>Bacteria</taxon>
        <taxon>Bacillati</taxon>
        <taxon>Actinomycetota</taxon>
        <taxon>Actinomycetes</taxon>
        <taxon>Propionibacteriales</taxon>
        <taxon>Propionibacteriaceae</taxon>
        <taxon>Microlunatus</taxon>
    </lineage>
</organism>
<evidence type="ECO:0000313" key="3">
    <source>
        <dbReference type="Proteomes" id="UP000007947"/>
    </source>
</evidence>
<evidence type="ECO:0000256" key="1">
    <source>
        <dbReference type="SAM" id="MobiDB-lite"/>
    </source>
</evidence>
<feature type="compositionally biased region" description="Basic and acidic residues" evidence="1">
    <location>
        <begin position="234"/>
        <end position="244"/>
    </location>
</feature>
<feature type="region of interest" description="Disordered" evidence="1">
    <location>
        <begin position="234"/>
        <end position="260"/>
    </location>
</feature>
<accession>F5XIV5</accession>
<dbReference type="STRING" id="1032480.MLP_53290"/>
<evidence type="ECO:0000313" key="2">
    <source>
        <dbReference type="EMBL" id="BAK38343.1"/>
    </source>
</evidence>
<sequence>MSKDLESPYAEGVSDWDALYRARGDEVSATRPIFTGDIFTGVLLPGSTGKTKARSVVVLQHPCSMRTNGVDLAWQVLVAEVTNRKEIDEPGWTDGNFNLMPLPDIRPDVTTQSQHQAANFDNLYTVAPADLTSRIASLSPFGVNLLLQRWVHYSSRVVVPTHTFHEQTVAFYEEADLIEDWCDEAGGDDLREETQACLDWLRADRDGSTYQELLKNPQSHSMIRRAMRQELKERNRAENNRPHEGSGNPVGLSPPLRHFE</sequence>
<dbReference type="AlphaFoldDB" id="F5XIV5"/>
<gene>
    <name evidence="2" type="ordered locus">MLP_53290</name>
</gene>
<keyword evidence="3" id="KW-1185">Reference proteome</keyword>
<dbReference type="eggNOG" id="ENOG5032TIW">
    <property type="taxonomic scope" value="Bacteria"/>
</dbReference>